<dbReference type="InterPro" id="IPR036875">
    <property type="entry name" value="Znf_CCHC_sf"/>
</dbReference>
<keyword evidence="1" id="KW-0479">Metal-binding</keyword>
<organism evidence="3 4">
    <name type="scientific">Araneus ventricosus</name>
    <name type="common">Orbweaver spider</name>
    <name type="synonym">Epeira ventricosa</name>
    <dbReference type="NCBI Taxonomy" id="182803"/>
    <lineage>
        <taxon>Eukaryota</taxon>
        <taxon>Metazoa</taxon>
        <taxon>Ecdysozoa</taxon>
        <taxon>Arthropoda</taxon>
        <taxon>Chelicerata</taxon>
        <taxon>Arachnida</taxon>
        <taxon>Araneae</taxon>
        <taxon>Araneomorphae</taxon>
        <taxon>Entelegynae</taxon>
        <taxon>Araneoidea</taxon>
        <taxon>Araneidae</taxon>
        <taxon>Araneus</taxon>
    </lineage>
</organism>
<evidence type="ECO:0000259" key="2">
    <source>
        <dbReference type="PROSITE" id="PS50158"/>
    </source>
</evidence>
<accession>A0A4Y2D1A9</accession>
<keyword evidence="1" id="KW-0863">Zinc-finger</keyword>
<sequence length="160" mass="18602">MLLYSLPANFETFRVAIESRDELPKLDTLRIKIIDEWQSRADQSLSKDDGAYAANSKINSEMNFSKLKRNRKKPLIDRKRNNTPKPHRSRKIKCRTCGLQGHVSRECERKNSKTHSAVGFCVANFSDARDRSQWILDSGCTVHMYNNESFFEYIKPSNEK</sequence>
<dbReference type="Proteomes" id="UP000499080">
    <property type="component" value="Unassembled WGS sequence"/>
</dbReference>
<name>A0A4Y2D1A9_ARAVE</name>
<feature type="domain" description="CCHC-type" evidence="2">
    <location>
        <begin position="93"/>
        <end position="109"/>
    </location>
</feature>
<dbReference type="Pfam" id="PF14223">
    <property type="entry name" value="Retrotran_gag_2"/>
    <property type="match status" value="1"/>
</dbReference>
<dbReference type="SUPFAM" id="SSF57756">
    <property type="entry name" value="Retrovirus zinc finger-like domains"/>
    <property type="match status" value="1"/>
</dbReference>
<evidence type="ECO:0000313" key="3">
    <source>
        <dbReference type="EMBL" id="GBM10490.1"/>
    </source>
</evidence>
<gene>
    <name evidence="3" type="ORF">AVEN_109295_1</name>
</gene>
<proteinExistence type="predicted"/>
<comment type="caution">
    <text evidence="3">The sequence shown here is derived from an EMBL/GenBank/DDBJ whole genome shotgun (WGS) entry which is preliminary data.</text>
</comment>
<evidence type="ECO:0000256" key="1">
    <source>
        <dbReference type="PROSITE-ProRule" id="PRU00047"/>
    </source>
</evidence>
<dbReference type="InterPro" id="IPR001878">
    <property type="entry name" value="Znf_CCHC"/>
</dbReference>
<dbReference type="EMBL" id="BGPR01000287">
    <property type="protein sequence ID" value="GBM10490.1"/>
    <property type="molecule type" value="Genomic_DNA"/>
</dbReference>
<keyword evidence="1" id="KW-0862">Zinc</keyword>
<dbReference type="OrthoDB" id="413361at2759"/>
<protein>
    <recommendedName>
        <fullName evidence="2">CCHC-type domain-containing protein</fullName>
    </recommendedName>
</protein>
<dbReference type="GO" id="GO:0003676">
    <property type="term" value="F:nucleic acid binding"/>
    <property type="evidence" value="ECO:0007669"/>
    <property type="project" value="InterPro"/>
</dbReference>
<dbReference type="PROSITE" id="PS50158">
    <property type="entry name" value="ZF_CCHC"/>
    <property type="match status" value="1"/>
</dbReference>
<dbReference type="AlphaFoldDB" id="A0A4Y2D1A9"/>
<reference evidence="3 4" key="1">
    <citation type="journal article" date="2019" name="Sci. Rep.">
        <title>Orb-weaving spider Araneus ventricosus genome elucidates the spidroin gene catalogue.</title>
        <authorList>
            <person name="Kono N."/>
            <person name="Nakamura H."/>
            <person name="Ohtoshi R."/>
            <person name="Moran D.A.P."/>
            <person name="Shinohara A."/>
            <person name="Yoshida Y."/>
            <person name="Fujiwara M."/>
            <person name="Mori M."/>
            <person name="Tomita M."/>
            <person name="Arakawa K."/>
        </authorList>
    </citation>
    <scope>NUCLEOTIDE SEQUENCE [LARGE SCALE GENOMIC DNA]</scope>
</reference>
<evidence type="ECO:0000313" key="4">
    <source>
        <dbReference type="Proteomes" id="UP000499080"/>
    </source>
</evidence>
<dbReference type="GO" id="GO:0008270">
    <property type="term" value="F:zinc ion binding"/>
    <property type="evidence" value="ECO:0007669"/>
    <property type="project" value="UniProtKB-KW"/>
</dbReference>
<keyword evidence="4" id="KW-1185">Reference proteome</keyword>